<evidence type="ECO:0000313" key="1">
    <source>
        <dbReference type="EMBL" id="OMJ87415.1"/>
    </source>
</evidence>
<gene>
    <name evidence="1" type="ORF">SteCoe_10832</name>
</gene>
<dbReference type="EMBL" id="MPUH01000177">
    <property type="protein sequence ID" value="OMJ87415.1"/>
    <property type="molecule type" value="Genomic_DNA"/>
</dbReference>
<organism evidence="1 2">
    <name type="scientific">Stentor coeruleus</name>
    <dbReference type="NCBI Taxonomy" id="5963"/>
    <lineage>
        <taxon>Eukaryota</taxon>
        <taxon>Sar</taxon>
        <taxon>Alveolata</taxon>
        <taxon>Ciliophora</taxon>
        <taxon>Postciliodesmatophora</taxon>
        <taxon>Heterotrichea</taxon>
        <taxon>Heterotrichida</taxon>
        <taxon>Stentoridae</taxon>
        <taxon>Stentor</taxon>
    </lineage>
</organism>
<accession>A0A1R2CEN1</accession>
<sequence length="150" mass="17246">MAIVQDSARNTFLKEIDRNSNIGSDVRREIEYRFNNSQVNKTYKFPRTNESSTPIIKHKSKLSLQVFEKTKKKVRTLSNVYTKKQLTLTKFPLLQNGTLKPSGKTLNQLRKVKTDKSFSSSTNSFSSSLSMIPKNAIFKKKNHLMLSRLS</sequence>
<reference evidence="1 2" key="1">
    <citation type="submission" date="2016-11" db="EMBL/GenBank/DDBJ databases">
        <title>The macronuclear genome of Stentor coeruleus: a giant cell with tiny introns.</title>
        <authorList>
            <person name="Slabodnick M."/>
            <person name="Ruby J.G."/>
            <person name="Reiff S.B."/>
            <person name="Swart E.C."/>
            <person name="Gosai S."/>
            <person name="Prabakaran S."/>
            <person name="Witkowska E."/>
            <person name="Larue G.E."/>
            <person name="Fisher S."/>
            <person name="Freeman R.M."/>
            <person name="Gunawardena J."/>
            <person name="Chu W."/>
            <person name="Stover N.A."/>
            <person name="Gregory B.D."/>
            <person name="Nowacki M."/>
            <person name="Derisi J."/>
            <person name="Roy S.W."/>
            <person name="Marshall W.F."/>
            <person name="Sood P."/>
        </authorList>
    </citation>
    <scope>NUCLEOTIDE SEQUENCE [LARGE SCALE GENOMIC DNA]</scope>
    <source>
        <strain evidence="1">WM001</strain>
    </source>
</reference>
<evidence type="ECO:0000313" key="2">
    <source>
        <dbReference type="Proteomes" id="UP000187209"/>
    </source>
</evidence>
<keyword evidence="2" id="KW-1185">Reference proteome</keyword>
<dbReference type="Proteomes" id="UP000187209">
    <property type="component" value="Unassembled WGS sequence"/>
</dbReference>
<protein>
    <submittedName>
        <fullName evidence="1">Uncharacterized protein</fullName>
    </submittedName>
</protein>
<proteinExistence type="predicted"/>
<comment type="caution">
    <text evidence="1">The sequence shown here is derived from an EMBL/GenBank/DDBJ whole genome shotgun (WGS) entry which is preliminary data.</text>
</comment>
<name>A0A1R2CEN1_9CILI</name>
<dbReference type="AlphaFoldDB" id="A0A1R2CEN1"/>